<gene>
    <name evidence="4" type="ORF">ABUW04_03125</name>
</gene>
<dbReference type="CDD" id="cd06558">
    <property type="entry name" value="crotonase-like"/>
    <property type="match status" value="1"/>
</dbReference>
<comment type="caution">
    <text evidence="4">The sequence shown here is derived from an EMBL/GenBank/DDBJ whole genome shotgun (WGS) entry which is preliminary data.</text>
</comment>
<name>A0ABV6XG56_9ACTN</name>
<protein>
    <submittedName>
        <fullName evidence="4">Enoyl-CoA hydratase/isomerase family protein</fullName>
    </submittedName>
</protein>
<comment type="similarity">
    <text evidence="1">Belongs to the enoyl-CoA hydratase/isomerase family.</text>
</comment>
<dbReference type="SUPFAM" id="SSF52096">
    <property type="entry name" value="ClpP/crotonase"/>
    <property type="match status" value="1"/>
</dbReference>
<sequence length="277" mass="30202">MTQAVAEELPRPPDGDWLGSPHLRLDRHGPFAHLVVDRPEARNALSPAMYFGVRYAVRRVDADPGIAGLLITGTGDVFIPGGDLGKNAGDNWLQLGGVPGAIDVVPFDVLRQSVKPVVCAVNGICQGGGLMIALCSDVAVVSERATFRVPELLRGISDTYFAQVLARLVGPVRTRDLMMTGRTLTAQEALDWGLVSRVVPHTDLMDAATEVLAECCRTAPLARRDVKRVLDQYVGLHDRIAMFDSLQRPESREGFSAFIERRSPEWVPDDLRRGGRA</sequence>
<keyword evidence="2" id="KW-0443">Lipid metabolism</keyword>
<dbReference type="PANTHER" id="PTHR11941">
    <property type="entry name" value="ENOYL-COA HYDRATASE-RELATED"/>
    <property type="match status" value="1"/>
</dbReference>
<dbReference type="EMBL" id="JBEUKS010000001">
    <property type="protein sequence ID" value="MFC1437239.1"/>
    <property type="molecule type" value="Genomic_DNA"/>
</dbReference>
<keyword evidence="3" id="KW-0456">Lyase</keyword>
<dbReference type="Proteomes" id="UP001592581">
    <property type="component" value="Unassembled WGS sequence"/>
</dbReference>
<dbReference type="InterPro" id="IPR001753">
    <property type="entry name" value="Enoyl-CoA_hydra/iso"/>
</dbReference>
<evidence type="ECO:0000256" key="3">
    <source>
        <dbReference type="ARBA" id="ARBA00023239"/>
    </source>
</evidence>
<evidence type="ECO:0000313" key="4">
    <source>
        <dbReference type="EMBL" id="MFC1437239.1"/>
    </source>
</evidence>
<dbReference type="Pfam" id="PF00378">
    <property type="entry name" value="ECH_1"/>
    <property type="match status" value="1"/>
</dbReference>
<dbReference type="RefSeq" id="WP_380562432.1">
    <property type="nucleotide sequence ID" value="NZ_JBEUKS010000001.1"/>
</dbReference>
<dbReference type="InterPro" id="IPR029045">
    <property type="entry name" value="ClpP/crotonase-like_dom_sf"/>
</dbReference>
<organism evidence="4 5">
    <name type="scientific">Streptacidiphilus jeojiensis</name>
    <dbReference type="NCBI Taxonomy" id="3229225"/>
    <lineage>
        <taxon>Bacteria</taxon>
        <taxon>Bacillati</taxon>
        <taxon>Actinomycetota</taxon>
        <taxon>Actinomycetes</taxon>
        <taxon>Kitasatosporales</taxon>
        <taxon>Streptomycetaceae</taxon>
        <taxon>Streptacidiphilus</taxon>
    </lineage>
</organism>
<keyword evidence="5" id="KW-1185">Reference proteome</keyword>
<evidence type="ECO:0000256" key="1">
    <source>
        <dbReference type="ARBA" id="ARBA00005254"/>
    </source>
</evidence>
<evidence type="ECO:0000313" key="5">
    <source>
        <dbReference type="Proteomes" id="UP001592581"/>
    </source>
</evidence>
<reference evidence="4 5" key="1">
    <citation type="submission" date="2024-06" db="EMBL/GenBank/DDBJ databases">
        <authorList>
            <person name="Lee S.D."/>
        </authorList>
    </citation>
    <scope>NUCLEOTIDE SEQUENCE [LARGE SCALE GENOMIC DNA]</scope>
    <source>
        <strain evidence="4 5">N1-10</strain>
    </source>
</reference>
<accession>A0ABV6XG56</accession>
<evidence type="ECO:0000256" key="2">
    <source>
        <dbReference type="ARBA" id="ARBA00023098"/>
    </source>
</evidence>
<dbReference type="PANTHER" id="PTHR11941:SF169">
    <property type="entry name" value="(7AS)-7A-METHYL-1,5-DIOXO-2,3,5,6,7,7A-HEXAHYDRO-1H-INDENE-CARBOXYL-COA HYDROLASE"/>
    <property type="match status" value="1"/>
</dbReference>
<dbReference type="Gene3D" id="3.90.226.10">
    <property type="entry name" value="2-enoyl-CoA Hydratase, Chain A, domain 1"/>
    <property type="match status" value="1"/>
</dbReference>
<proteinExistence type="inferred from homology"/>